<dbReference type="Gene3D" id="3.20.10.10">
    <property type="entry name" value="D-amino Acid Aminotransferase, subunit A, domain 2"/>
    <property type="match status" value="1"/>
</dbReference>
<protein>
    <submittedName>
        <fullName evidence="1">Aminotransferase class IV</fullName>
    </submittedName>
</protein>
<organism evidence="1 2">
    <name type="scientific">Sulfurovum indicum</name>
    <dbReference type="NCBI Taxonomy" id="2779528"/>
    <lineage>
        <taxon>Bacteria</taxon>
        <taxon>Pseudomonadati</taxon>
        <taxon>Campylobacterota</taxon>
        <taxon>Epsilonproteobacteria</taxon>
        <taxon>Campylobacterales</taxon>
        <taxon>Sulfurovaceae</taxon>
        <taxon>Sulfurovum</taxon>
    </lineage>
</organism>
<keyword evidence="1" id="KW-0032">Aminotransferase</keyword>
<dbReference type="InterPro" id="IPR001544">
    <property type="entry name" value="Aminotrans_IV"/>
</dbReference>
<dbReference type="EMBL" id="CP063164">
    <property type="protein sequence ID" value="QOR61573.1"/>
    <property type="molecule type" value="Genomic_DNA"/>
</dbReference>
<gene>
    <name evidence="1" type="ORF">IMZ28_09030</name>
</gene>
<dbReference type="RefSeq" id="WP_197548281.1">
    <property type="nucleotide sequence ID" value="NZ_CP063164.1"/>
</dbReference>
<keyword evidence="2" id="KW-1185">Reference proteome</keyword>
<sequence>MSPLLLETIKIERGEAQNLSYHQARVNKSRADLFQTLSPIDLSSVIKVPEEGLYRCRIIYSTKIESIEYLPYVPKSIETLKIIPSSIEYRYKYADRRALDALLEANPDTDEIIIEKDGLLTDTTIANIAFFDGSRWYTPKTPLLEGTLRKKFLDKGLLLTRDITKKDLKAYTHVALMNAMIGFKILNHITIK</sequence>
<dbReference type="Proteomes" id="UP000595074">
    <property type="component" value="Chromosome"/>
</dbReference>
<reference evidence="1 2" key="1">
    <citation type="submission" date="2020-10" db="EMBL/GenBank/DDBJ databases">
        <title>The genome of sulfurovum sp.</title>
        <authorList>
            <person name="Xie S."/>
            <person name="Shao Z."/>
            <person name="Jiang L."/>
        </authorList>
    </citation>
    <scope>NUCLEOTIDE SEQUENCE [LARGE SCALE GENOMIC DNA]</scope>
    <source>
        <strain evidence="1 2">ST-419</strain>
    </source>
</reference>
<accession>A0A7M1S299</accession>
<proteinExistence type="predicted"/>
<keyword evidence="1" id="KW-0808">Transferase</keyword>
<dbReference type="AlphaFoldDB" id="A0A7M1S299"/>
<dbReference type="InterPro" id="IPR036038">
    <property type="entry name" value="Aminotransferase-like"/>
</dbReference>
<dbReference type="InterPro" id="IPR043132">
    <property type="entry name" value="BCAT-like_C"/>
</dbReference>
<evidence type="ECO:0000313" key="2">
    <source>
        <dbReference type="Proteomes" id="UP000595074"/>
    </source>
</evidence>
<dbReference type="Gene3D" id="3.30.470.10">
    <property type="match status" value="1"/>
</dbReference>
<dbReference type="KEGG" id="sinu:IMZ28_09030"/>
<dbReference type="Pfam" id="PF01063">
    <property type="entry name" value="Aminotran_4"/>
    <property type="match status" value="1"/>
</dbReference>
<dbReference type="GO" id="GO:0008483">
    <property type="term" value="F:transaminase activity"/>
    <property type="evidence" value="ECO:0007669"/>
    <property type="project" value="UniProtKB-KW"/>
</dbReference>
<name>A0A7M1S299_9BACT</name>
<dbReference type="SUPFAM" id="SSF56752">
    <property type="entry name" value="D-aminoacid aminotransferase-like PLP-dependent enzymes"/>
    <property type="match status" value="1"/>
</dbReference>
<evidence type="ECO:0000313" key="1">
    <source>
        <dbReference type="EMBL" id="QOR61573.1"/>
    </source>
</evidence>
<dbReference type="InterPro" id="IPR043131">
    <property type="entry name" value="BCAT-like_N"/>
</dbReference>